<protein>
    <submittedName>
        <fullName evidence="1">Uncharacterized protein</fullName>
    </submittedName>
</protein>
<dbReference type="EMBL" id="BBZA01000126">
    <property type="protein sequence ID" value="GAP63233.1"/>
    <property type="molecule type" value="Genomic_DNA"/>
</dbReference>
<dbReference type="Proteomes" id="UP000037784">
    <property type="component" value="Unassembled WGS sequence"/>
</dbReference>
<evidence type="ECO:0000313" key="1">
    <source>
        <dbReference type="EMBL" id="GAP63233.1"/>
    </source>
</evidence>
<dbReference type="InParanoid" id="A0A0M8K786"/>
<proteinExistence type="predicted"/>
<sequence>MVLLSALDRPFYNPKFLLQATPGFHLVLGLGVQTLTQRLPRSARWGLTALASVFLVAAAVAPLRNEWRNPRYWRDEYRGIARTIEATASPDDAILLLGGGQIEVFDYYYQGDLPRYPITSANVRDEARLLATLETLARTHKRLYAILWGQQQQDPQGIVEQWLNEHAFKASDRWYGDVRLVVYEFGDLSDQLRPVDAVFGDVLRLERAAVAPLSVPSGDIVRLELEWSALTPPERAYTFFAQVLDGGNHIVGQRDAPPAAQSTSAWRLGERYRGRVGVPIFPGTPPGTYRLIVGVYDAATGARLPLPDGADALTLAAVQVERPAVPPDPDALDRRVEAHERLGDLTLLGWRFNKLGFDHAPETPLHAGEPMQVVLFWRAERDAPHVPAFTLRLLDADGREVGAWGWTPTEGRFPLDAWRQGDVVRDPQVVFVPGVPPGAYTLVLDADGERVVLGRVVLE</sequence>
<keyword evidence="2" id="KW-1185">Reference proteome</keyword>
<reference evidence="2" key="2">
    <citation type="submission" date="2015-08" db="EMBL/GenBank/DDBJ databases">
        <title>Draft Genome Sequence of a Heterotrophic Facultative Anaerobic Bacterium Ardenticatena maritima Strain 110S.</title>
        <authorList>
            <person name="Kawaichi S."/>
            <person name="Yoshida T."/>
            <person name="Sako Y."/>
            <person name="Nakamura R."/>
        </authorList>
    </citation>
    <scope>NUCLEOTIDE SEQUENCE [LARGE SCALE GENOMIC DNA]</scope>
    <source>
        <strain evidence="2">110S</strain>
    </source>
</reference>
<name>A0A0M8K786_9CHLR</name>
<gene>
    <name evidence="1" type="ORF">ARMA_1656</name>
</gene>
<evidence type="ECO:0000313" key="2">
    <source>
        <dbReference type="Proteomes" id="UP000037784"/>
    </source>
</evidence>
<organism evidence="1 2">
    <name type="scientific">Ardenticatena maritima</name>
    <dbReference type="NCBI Taxonomy" id="872965"/>
    <lineage>
        <taxon>Bacteria</taxon>
        <taxon>Bacillati</taxon>
        <taxon>Chloroflexota</taxon>
        <taxon>Ardenticatenia</taxon>
        <taxon>Ardenticatenales</taxon>
        <taxon>Ardenticatenaceae</taxon>
        <taxon>Ardenticatena</taxon>
    </lineage>
</organism>
<accession>A0A0M8K786</accession>
<reference evidence="1 2" key="1">
    <citation type="journal article" date="2015" name="Genome Announc.">
        <title>Draft Genome Sequence of a Heterotrophic Facultative Anaerobic Thermophilic Bacterium, Ardenticatena maritima Strain 110ST.</title>
        <authorList>
            <person name="Kawaichi S."/>
            <person name="Yoshida T."/>
            <person name="Sako Y."/>
            <person name="Nakamura R."/>
        </authorList>
    </citation>
    <scope>NUCLEOTIDE SEQUENCE [LARGE SCALE GENOMIC DNA]</scope>
    <source>
        <strain evidence="1 2">110S</strain>
    </source>
</reference>
<comment type="caution">
    <text evidence="1">The sequence shown here is derived from an EMBL/GenBank/DDBJ whole genome shotgun (WGS) entry which is preliminary data.</text>
</comment>
<dbReference type="AlphaFoldDB" id="A0A0M8K786"/>